<dbReference type="eggNOG" id="COG4771">
    <property type="taxonomic scope" value="Bacteria"/>
</dbReference>
<evidence type="ECO:0000313" key="15">
    <source>
        <dbReference type="EMBL" id="ENO89181.1"/>
    </source>
</evidence>
<evidence type="ECO:0000256" key="6">
    <source>
        <dbReference type="ARBA" id="ARBA00023077"/>
    </source>
</evidence>
<keyword evidence="8 15" id="KW-0675">Receptor</keyword>
<sequence length="701" mass="79025">MPIRQRHATAMLLPLIACIMPGWASAEDTFFQPLPVVLSASRLPQSLQDTPGAVTVIDADLIGATGYRELPRLFRLVPGMQVAQERGNQQRVTYHGLGSDHPNQMQVLIDGRSVYSPHYSGGANWRALPVALEDIERIEIVRGSNSATYGSNAFLGVVNLITRHTGAETGSSVSARIGNHGIADVSGRAVLRTGALGLRLSVQEQRDDGWSGLRDDQHLRAVNLRGDLDLGATDALEFSASYSTARLGEGYPDTLFDGSGLRDLKQRDYTVHATWRHIPSFDEEWSLSWYRNREHTEDAWHVDSWANCPTAEPTVGALCAKLLDAPRRVGRVDNNRNTLRDNIALQHRFSATGDLRMLWGTEWRYDRIESDFLYESGHRPSQQEWRLFGNAEWRAAPEWLWNFGAMAEHIEGDRVRFAPRIFLNWQPQDNMTWRMGFSRAWRQPTLHERWTDVLVSVDGLGPVNQRYTSNPRLRPQQIDAWEIGYLGSTPWGGLLDVRVFDERIDDYIRRAPIAIPAPFVPSDALHDATGGDPFLIHHVMGSTQWTNMPGRIHLLGLEYRLSLKPRASTTLLFTHTLIQRSASNPAVRRSVAPYTATLTWMEETGPWRSTMSLLRMGPLEAASGDVPGLRYTMPAYTSLDWSIARSLRAGSRPVEVRLTATNLLGNHQEQAHKPLQWMPHQRNRAPNKTDRQVFLAVHMAF</sequence>
<feature type="domain" description="TonB-dependent receptor-like beta-barrel" evidence="13">
    <location>
        <begin position="225"/>
        <end position="663"/>
    </location>
</feature>
<dbReference type="RefSeq" id="WP_004336221.1">
    <property type="nucleotide sequence ID" value="NZ_AMXE01000019.1"/>
</dbReference>
<feature type="chain" id="PRO_5004127975" evidence="12">
    <location>
        <begin position="27"/>
        <end position="701"/>
    </location>
</feature>
<comment type="caution">
    <text evidence="15">The sequence shown here is derived from an EMBL/GenBank/DDBJ whole genome shotgun (WGS) entry which is preliminary data.</text>
</comment>
<protein>
    <submittedName>
        <fullName evidence="15">Putative TonB-dependent receptor</fullName>
    </submittedName>
</protein>
<dbReference type="AlphaFoldDB" id="N6Y4R5"/>
<dbReference type="EMBL" id="AMXE01000019">
    <property type="protein sequence ID" value="ENO89181.1"/>
    <property type="molecule type" value="Genomic_DNA"/>
</dbReference>
<gene>
    <name evidence="15" type="ORF">C666_07470</name>
</gene>
<dbReference type="GO" id="GO:0044718">
    <property type="term" value="P:siderophore transmembrane transport"/>
    <property type="evidence" value="ECO:0007669"/>
    <property type="project" value="TreeGrafter"/>
</dbReference>
<dbReference type="InterPro" id="IPR000531">
    <property type="entry name" value="Beta-barrel_TonB"/>
</dbReference>
<proteinExistence type="inferred from homology"/>
<comment type="subcellular location">
    <subcellularLocation>
        <location evidence="1 10">Cell outer membrane</location>
        <topology evidence="1 10">Multi-pass membrane protein</topology>
    </subcellularLocation>
</comment>
<dbReference type="OrthoDB" id="183532at2"/>
<evidence type="ECO:0000256" key="3">
    <source>
        <dbReference type="ARBA" id="ARBA00022448"/>
    </source>
</evidence>
<feature type="signal peptide" evidence="12">
    <location>
        <begin position="1"/>
        <end position="26"/>
    </location>
</feature>
<evidence type="ECO:0000256" key="4">
    <source>
        <dbReference type="ARBA" id="ARBA00022452"/>
    </source>
</evidence>
<dbReference type="Proteomes" id="UP000013232">
    <property type="component" value="Unassembled WGS sequence"/>
</dbReference>
<dbReference type="Gene3D" id="2.170.130.10">
    <property type="entry name" value="TonB-dependent receptor, plug domain"/>
    <property type="match status" value="1"/>
</dbReference>
<dbReference type="STRING" id="1123367.GCA_000621305_03299"/>
<evidence type="ECO:0000313" key="16">
    <source>
        <dbReference type="Proteomes" id="UP000013232"/>
    </source>
</evidence>
<evidence type="ECO:0000256" key="5">
    <source>
        <dbReference type="ARBA" id="ARBA00022692"/>
    </source>
</evidence>
<dbReference type="Gene3D" id="2.40.170.20">
    <property type="entry name" value="TonB-dependent receptor, beta-barrel domain"/>
    <property type="match status" value="1"/>
</dbReference>
<dbReference type="GO" id="GO:0015344">
    <property type="term" value="F:siderophore uptake transmembrane transporter activity"/>
    <property type="evidence" value="ECO:0007669"/>
    <property type="project" value="TreeGrafter"/>
</dbReference>
<feature type="domain" description="TonB-dependent receptor plug" evidence="14">
    <location>
        <begin position="47"/>
        <end position="157"/>
    </location>
</feature>
<dbReference type="GO" id="GO:0009279">
    <property type="term" value="C:cell outer membrane"/>
    <property type="evidence" value="ECO:0007669"/>
    <property type="project" value="UniProtKB-SubCell"/>
</dbReference>
<evidence type="ECO:0000256" key="7">
    <source>
        <dbReference type="ARBA" id="ARBA00023136"/>
    </source>
</evidence>
<evidence type="ECO:0000256" key="1">
    <source>
        <dbReference type="ARBA" id="ARBA00004571"/>
    </source>
</evidence>
<dbReference type="PANTHER" id="PTHR30069:SF27">
    <property type="entry name" value="BLL4766 PROTEIN"/>
    <property type="match status" value="1"/>
</dbReference>
<keyword evidence="5 10" id="KW-0812">Transmembrane</keyword>
<evidence type="ECO:0000259" key="14">
    <source>
        <dbReference type="Pfam" id="PF07715"/>
    </source>
</evidence>
<dbReference type="InterPro" id="IPR036942">
    <property type="entry name" value="Beta-barrel_TonB_sf"/>
</dbReference>
<dbReference type="SUPFAM" id="SSF56935">
    <property type="entry name" value="Porins"/>
    <property type="match status" value="1"/>
</dbReference>
<keyword evidence="7 10" id="KW-0472">Membrane</keyword>
<dbReference type="PANTHER" id="PTHR30069">
    <property type="entry name" value="TONB-DEPENDENT OUTER MEMBRANE RECEPTOR"/>
    <property type="match status" value="1"/>
</dbReference>
<dbReference type="InterPro" id="IPR012910">
    <property type="entry name" value="Plug_dom"/>
</dbReference>
<keyword evidence="9 10" id="KW-0998">Cell outer membrane</keyword>
<keyword evidence="4 10" id="KW-1134">Transmembrane beta strand</keyword>
<keyword evidence="3 10" id="KW-0813">Transport</keyword>
<evidence type="ECO:0000256" key="8">
    <source>
        <dbReference type="ARBA" id="ARBA00023170"/>
    </source>
</evidence>
<evidence type="ECO:0000256" key="12">
    <source>
        <dbReference type="SAM" id="SignalP"/>
    </source>
</evidence>
<organism evidence="15 16">
    <name type="scientific">Thauera linaloolentis (strain DSM 12138 / JCM 21573 / CCUG 41526 / CIP 105981 / IAM 15112 / NBRC 102519 / 47Lol)</name>
    <dbReference type="NCBI Taxonomy" id="1123367"/>
    <lineage>
        <taxon>Bacteria</taxon>
        <taxon>Pseudomonadati</taxon>
        <taxon>Pseudomonadota</taxon>
        <taxon>Betaproteobacteria</taxon>
        <taxon>Rhodocyclales</taxon>
        <taxon>Zoogloeaceae</taxon>
        <taxon>Thauera</taxon>
    </lineage>
</organism>
<keyword evidence="6 11" id="KW-0798">TonB box</keyword>
<reference evidence="15 16" key="1">
    <citation type="submission" date="2012-09" db="EMBL/GenBank/DDBJ databases">
        <title>Draft Genome Sequences of 6 Strains from Genus Thauera.</title>
        <authorList>
            <person name="Liu B."/>
            <person name="Shapleigh J.P."/>
            <person name="Frostegard A.H."/>
        </authorList>
    </citation>
    <scope>NUCLEOTIDE SEQUENCE [LARGE SCALE GENOMIC DNA]</scope>
    <source>
        <strain evidence="16">47Lol / DSM 12138</strain>
    </source>
</reference>
<keyword evidence="16" id="KW-1185">Reference proteome</keyword>
<name>N6Y4R5_THAL4</name>
<dbReference type="PROSITE" id="PS52016">
    <property type="entry name" value="TONB_DEPENDENT_REC_3"/>
    <property type="match status" value="1"/>
</dbReference>
<evidence type="ECO:0000259" key="13">
    <source>
        <dbReference type="Pfam" id="PF00593"/>
    </source>
</evidence>
<evidence type="ECO:0000256" key="10">
    <source>
        <dbReference type="PROSITE-ProRule" id="PRU01360"/>
    </source>
</evidence>
<keyword evidence="12" id="KW-0732">Signal</keyword>
<accession>N6Y4R5</accession>
<dbReference type="Pfam" id="PF07715">
    <property type="entry name" value="Plug"/>
    <property type="match status" value="1"/>
</dbReference>
<evidence type="ECO:0000256" key="2">
    <source>
        <dbReference type="ARBA" id="ARBA00009810"/>
    </source>
</evidence>
<dbReference type="Pfam" id="PF00593">
    <property type="entry name" value="TonB_dep_Rec_b-barrel"/>
    <property type="match status" value="1"/>
</dbReference>
<evidence type="ECO:0000256" key="11">
    <source>
        <dbReference type="RuleBase" id="RU003357"/>
    </source>
</evidence>
<dbReference type="InterPro" id="IPR039426">
    <property type="entry name" value="TonB-dep_rcpt-like"/>
</dbReference>
<evidence type="ECO:0000256" key="9">
    <source>
        <dbReference type="ARBA" id="ARBA00023237"/>
    </source>
</evidence>
<comment type="similarity">
    <text evidence="2 10 11">Belongs to the TonB-dependent receptor family.</text>
</comment>
<dbReference type="InterPro" id="IPR037066">
    <property type="entry name" value="Plug_dom_sf"/>
</dbReference>